<evidence type="ECO:0000313" key="1">
    <source>
        <dbReference type="EMBL" id="KAK9023607.1"/>
    </source>
</evidence>
<keyword evidence="2" id="KW-1185">Reference proteome</keyword>
<dbReference type="EMBL" id="JBBPBN010000015">
    <property type="protein sequence ID" value="KAK9023607.1"/>
    <property type="molecule type" value="Genomic_DNA"/>
</dbReference>
<comment type="caution">
    <text evidence="1">The sequence shown here is derived from an EMBL/GenBank/DDBJ whole genome shotgun (WGS) entry which is preliminary data.</text>
</comment>
<sequence length="91" mass="10397">MELPVSPQASPIYGEYSINIHNMNQAISLFTVRFPKHTYWSPSNMPQGSASRRTGLLVLMNRQPSLPCSAKLTRSISPNNKLQYRQFKLLF</sequence>
<evidence type="ECO:0000313" key="2">
    <source>
        <dbReference type="Proteomes" id="UP001396334"/>
    </source>
</evidence>
<gene>
    <name evidence="1" type="ORF">V6N11_003820</name>
</gene>
<reference evidence="1 2" key="1">
    <citation type="journal article" date="2024" name="G3 (Bethesda)">
        <title>Genome assembly of Hibiscus sabdariffa L. provides insights into metabolisms of medicinal natural products.</title>
        <authorList>
            <person name="Kim T."/>
        </authorList>
    </citation>
    <scope>NUCLEOTIDE SEQUENCE [LARGE SCALE GENOMIC DNA]</scope>
    <source>
        <strain evidence="1">TK-2024</strain>
        <tissue evidence="1">Old leaves</tissue>
    </source>
</reference>
<accession>A0ABR2SEF4</accession>
<proteinExistence type="predicted"/>
<dbReference type="Proteomes" id="UP001396334">
    <property type="component" value="Unassembled WGS sequence"/>
</dbReference>
<protein>
    <submittedName>
        <fullName evidence="1">Uncharacterized protein</fullName>
    </submittedName>
</protein>
<name>A0ABR2SEF4_9ROSI</name>
<organism evidence="1 2">
    <name type="scientific">Hibiscus sabdariffa</name>
    <name type="common">roselle</name>
    <dbReference type="NCBI Taxonomy" id="183260"/>
    <lineage>
        <taxon>Eukaryota</taxon>
        <taxon>Viridiplantae</taxon>
        <taxon>Streptophyta</taxon>
        <taxon>Embryophyta</taxon>
        <taxon>Tracheophyta</taxon>
        <taxon>Spermatophyta</taxon>
        <taxon>Magnoliopsida</taxon>
        <taxon>eudicotyledons</taxon>
        <taxon>Gunneridae</taxon>
        <taxon>Pentapetalae</taxon>
        <taxon>rosids</taxon>
        <taxon>malvids</taxon>
        <taxon>Malvales</taxon>
        <taxon>Malvaceae</taxon>
        <taxon>Malvoideae</taxon>
        <taxon>Hibiscus</taxon>
    </lineage>
</organism>